<dbReference type="EMBL" id="JBHRYA010000003">
    <property type="protein sequence ID" value="MFC3715662.1"/>
    <property type="molecule type" value="Genomic_DNA"/>
</dbReference>
<evidence type="ECO:0000256" key="1">
    <source>
        <dbReference type="SAM" id="MobiDB-lite"/>
    </source>
</evidence>
<feature type="signal peptide" evidence="2">
    <location>
        <begin position="1"/>
        <end position="20"/>
    </location>
</feature>
<organism evidence="4 5">
    <name type="scientific">Luteimonas soli</name>
    <dbReference type="NCBI Taxonomy" id="1648966"/>
    <lineage>
        <taxon>Bacteria</taxon>
        <taxon>Pseudomonadati</taxon>
        <taxon>Pseudomonadota</taxon>
        <taxon>Gammaproteobacteria</taxon>
        <taxon>Lysobacterales</taxon>
        <taxon>Lysobacteraceae</taxon>
        <taxon>Luteimonas</taxon>
    </lineage>
</organism>
<dbReference type="Gene3D" id="2.160.20.120">
    <property type="match status" value="1"/>
</dbReference>
<dbReference type="RefSeq" id="WP_386742765.1">
    <property type="nucleotide sequence ID" value="NZ_JBHRYA010000003.1"/>
</dbReference>
<protein>
    <submittedName>
        <fullName evidence="4">DUF4097 family beta strand repeat-containing protein</fullName>
    </submittedName>
</protein>
<evidence type="ECO:0000259" key="3">
    <source>
        <dbReference type="Pfam" id="PF13349"/>
    </source>
</evidence>
<comment type="caution">
    <text evidence="4">The sequence shown here is derived from an EMBL/GenBank/DDBJ whole genome shotgun (WGS) entry which is preliminary data.</text>
</comment>
<sequence length="279" mass="28630">MRKQALILGALLLLPLAAQADDDDHCRHSQPRNLQLDMAGVKTVVFEIGANDLDVRATTAPGNTVQGRACASNEDDLSRLVLTQHKSGDRLVVTAERKGKFGGISLFGDRYAYMKLQASVPDDIAVQLEVGSGDASVDGARSARIDTGSGDVRATRIRGELAASLGSGDLEASDIGSLDLDSVGSGDATIRNVGGASRIGSIGSGDVSIHSTRGSVDVGSIGSGDLDLDDIGGNITVGSIGSGDIDVDGARGDLTVRSAGSGDVNHRGVTGRVDLPRKR</sequence>
<proteinExistence type="predicted"/>
<feature type="chain" id="PRO_5047106424" evidence="2">
    <location>
        <begin position="21"/>
        <end position="279"/>
    </location>
</feature>
<feature type="region of interest" description="Disordered" evidence="1">
    <location>
        <begin position="258"/>
        <end position="279"/>
    </location>
</feature>
<name>A0ABV7XHQ1_9GAMM</name>
<accession>A0ABV7XHQ1</accession>
<evidence type="ECO:0000313" key="5">
    <source>
        <dbReference type="Proteomes" id="UP001595705"/>
    </source>
</evidence>
<feature type="domain" description="DUF4097" evidence="3">
    <location>
        <begin position="53"/>
        <end position="213"/>
    </location>
</feature>
<gene>
    <name evidence="4" type="ORF">ACFONC_05805</name>
</gene>
<keyword evidence="5" id="KW-1185">Reference proteome</keyword>
<dbReference type="Pfam" id="PF13349">
    <property type="entry name" value="DUF4097"/>
    <property type="match status" value="1"/>
</dbReference>
<dbReference type="InterPro" id="IPR025164">
    <property type="entry name" value="Toastrack_DUF4097"/>
</dbReference>
<dbReference type="Proteomes" id="UP001595705">
    <property type="component" value="Unassembled WGS sequence"/>
</dbReference>
<evidence type="ECO:0000313" key="4">
    <source>
        <dbReference type="EMBL" id="MFC3715662.1"/>
    </source>
</evidence>
<reference evidence="5" key="1">
    <citation type="journal article" date="2019" name="Int. J. Syst. Evol. Microbiol.">
        <title>The Global Catalogue of Microorganisms (GCM) 10K type strain sequencing project: providing services to taxonomists for standard genome sequencing and annotation.</title>
        <authorList>
            <consortium name="The Broad Institute Genomics Platform"/>
            <consortium name="The Broad Institute Genome Sequencing Center for Infectious Disease"/>
            <person name="Wu L."/>
            <person name="Ma J."/>
        </authorList>
    </citation>
    <scope>NUCLEOTIDE SEQUENCE [LARGE SCALE GENOMIC DNA]</scope>
    <source>
        <strain evidence="5">KCTC 42441</strain>
    </source>
</reference>
<keyword evidence="2" id="KW-0732">Signal</keyword>
<evidence type="ECO:0000256" key="2">
    <source>
        <dbReference type="SAM" id="SignalP"/>
    </source>
</evidence>